<dbReference type="PROSITE" id="PS00170">
    <property type="entry name" value="CSA_PPIASE_1"/>
    <property type="match status" value="1"/>
</dbReference>
<feature type="non-terminal residue" evidence="5">
    <location>
        <position position="51"/>
    </location>
</feature>
<dbReference type="EC" id="5.2.1.8" evidence="3"/>
<dbReference type="InterPro" id="IPR044666">
    <property type="entry name" value="Cyclophilin_A-like"/>
</dbReference>
<accession>A0ABD0R0B7</accession>
<dbReference type="Pfam" id="PF00160">
    <property type="entry name" value="Pro_isomerase"/>
    <property type="match status" value="1"/>
</dbReference>
<dbReference type="Gene3D" id="2.40.100.10">
    <property type="entry name" value="Cyclophilin-like"/>
    <property type="match status" value="1"/>
</dbReference>
<dbReference type="PANTHER" id="PTHR45625">
    <property type="entry name" value="PEPTIDYL-PROLYL CIS-TRANS ISOMERASE-RELATED"/>
    <property type="match status" value="1"/>
</dbReference>
<proteinExistence type="inferred from homology"/>
<reference evidence="5 6" key="1">
    <citation type="submission" date="2024-05" db="EMBL/GenBank/DDBJ databases">
        <title>Genome sequencing and assembly of Indian major carp, Cirrhinus mrigala (Hamilton, 1822).</title>
        <authorList>
            <person name="Mohindra V."/>
            <person name="Chowdhury L.M."/>
            <person name="Lal K."/>
            <person name="Jena J.K."/>
        </authorList>
    </citation>
    <scope>NUCLEOTIDE SEQUENCE [LARGE SCALE GENOMIC DNA]</scope>
    <source>
        <strain evidence="5">CM1030</strain>
        <tissue evidence="5">Blood</tissue>
    </source>
</reference>
<evidence type="ECO:0000256" key="1">
    <source>
        <dbReference type="ARBA" id="ARBA00023110"/>
    </source>
</evidence>
<dbReference type="PRINTS" id="PR00153">
    <property type="entry name" value="CSAPPISMRASE"/>
</dbReference>
<dbReference type="InterPro" id="IPR002130">
    <property type="entry name" value="Cyclophilin-type_PPIase_dom"/>
</dbReference>
<protein>
    <recommendedName>
        <fullName evidence="3">Peptidyl-prolyl cis-trans isomerase</fullName>
        <shortName evidence="3">PPIase</shortName>
        <ecNumber evidence="3">5.2.1.8</ecNumber>
    </recommendedName>
</protein>
<dbReference type="PROSITE" id="PS50072">
    <property type="entry name" value="CSA_PPIASE_2"/>
    <property type="match status" value="1"/>
</dbReference>
<comment type="catalytic activity">
    <reaction evidence="3">
        <text>[protein]-peptidylproline (omega=180) = [protein]-peptidylproline (omega=0)</text>
        <dbReference type="Rhea" id="RHEA:16237"/>
        <dbReference type="Rhea" id="RHEA-COMP:10747"/>
        <dbReference type="Rhea" id="RHEA-COMP:10748"/>
        <dbReference type="ChEBI" id="CHEBI:83833"/>
        <dbReference type="ChEBI" id="CHEBI:83834"/>
        <dbReference type="EC" id="5.2.1.8"/>
    </reaction>
</comment>
<name>A0ABD0R0B7_CIRMR</name>
<sequence length="51" mass="5877">MGTVVLELYWNHAPKTCKNFAELGRRGYYNNTKFHRIIKDFMVQGGDPTGT</sequence>
<comment type="function">
    <text evidence="3">PPIases accelerate the folding of proteins. It catalyzes the cis-trans isomerization of proline imidic peptide bonds in oligopeptides.</text>
</comment>
<evidence type="ECO:0000256" key="2">
    <source>
        <dbReference type="ARBA" id="ARBA00023235"/>
    </source>
</evidence>
<gene>
    <name evidence="5" type="ORF">M9458_014110</name>
</gene>
<comment type="caution">
    <text evidence="5">The sequence shown here is derived from an EMBL/GenBank/DDBJ whole genome shotgun (WGS) entry which is preliminary data.</text>
</comment>
<dbReference type="InterPro" id="IPR029000">
    <property type="entry name" value="Cyclophilin-like_dom_sf"/>
</dbReference>
<evidence type="ECO:0000259" key="4">
    <source>
        <dbReference type="PROSITE" id="PS50072"/>
    </source>
</evidence>
<keyword evidence="2 3" id="KW-0413">Isomerase</keyword>
<dbReference type="SUPFAM" id="SSF50891">
    <property type="entry name" value="Cyclophilin-like"/>
    <property type="match status" value="1"/>
</dbReference>
<feature type="domain" description="PPIase cyclophilin-type" evidence="4">
    <location>
        <begin position="1"/>
        <end position="51"/>
    </location>
</feature>
<evidence type="ECO:0000313" key="5">
    <source>
        <dbReference type="EMBL" id="KAL0191412.1"/>
    </source>
</evidence>
<evidence type="ECO:0000313" key="6">
    <source>
        <dbReference type="Proteomes" id="UP001529510"/>
    </source>
</evidence>
<evidence type="ECO:0000256" key="3">
    <source>
        <dbReference type="RuleBase" id="RU363019"/>
    </source>
</evidence>
<dbReference type="GO" id="GO:0003755">
    <property type="term" value="F:peptidyl-prolyl cis-trans isomerase activity"/>
    <property type="evidence" value="ECO:0007669"/>
    <property type="project" value="UniProtKB-UniRule"/>
</dbReference>
<organism evidence="5 6">
    <name type="scientific">Cirrhinus mrigala</name>
    <name type="common">Mrigala</name>
    <dbReference type="NCBI Taxonomy" id="683832"/>
    <lineage>
        <taxon>Eukaryota</taxon>
        <taxon>Metazoa</taxon>
        <taxon>Chordata</taxon>
        <taxon>Craniata</taxon>
        <taxon>Vertebrata</taxon>
        <taxon>Euteleostomi</taxon>
        <taxon>Actinopterygii</taxon>
        <taxon>Neopterygii</taxon>
        <taxon>Teleostei</taxon>
        <taxon>Ostariophysi</taxon>
        <taxon>Cypriniformes</taxon>
        <taxon>Cyprinidae</taxon>
        <taxon>Labeoninae</taxon>
        <taxon>Labeonini</taxon>
        <taxon>Cirrhinus</taxon>
    </lineage>
</organism>
<dbReference type="PANTHER" id="PTHR45625:SF4">
    <property type="entry name" value="PEPTIDYLPROLYL ISOMERASE DOMAIN AND WD REPEAT-CONTAINING PROTEIN 1"/>
    <property type="match status" value="1"/>
</dbReference>
<keyword evidence="1 3" id="KW-0697">Rotamase</keyword>
<dbReference type="AlphaFoldDB" id="A0ABD0R0B7"/>
<dbReference type="InterPro" id="IPR020892">
    <property type="entry name" value="Cyclophilin-type_PPIase_CS"/>
</dbReference>
<dbReference type="EMBL" id="JAMKFB020000006">
    <property type="protein sequence ID" value="KAL0191412.1"/>
    <property type="molecule type" value="Genomic_DNA"/>
</dbReference>
<keyword evidence="6" id="KW-1185">Reference proteome</keyword>
<comment type="similarity">
    <text evidence="3">Belongs to the cyclophilin-type PPIase family.</text>
</comment>
<dbReference type="Proteomes" id="UP001529510">
    <property type="component" value="Unassembled WGS sequence"/>
</dbReference>